<comment type="caution">
    <text evidence="2">The sequence shown here is derived from an EMBL/GenBank/DDBJ whole genome shotgun (WGS) entry which is preliminary data.</text>
</comment>
<organism evidence="2 3">
    <name type="scientific">Puccinia graminis f. sp. tritici</name>
    <dbReference type="NCBI Taxonomy" id="56615"/>
    <lineage>
        <taxon>Eukaryota</taxon>
        <taxon>Fungi</taxon>
        <taxon>Dikarya</taxon>
        <taxon>Basidiomycota</taxon>
        <taxon>Pucciniomycotina</taxon>
        <taxon>Pucciniomycetes</taxon>
        <taxon>Pucciniales</taxon>
        <taxon>Pucciniaceae</taxon>
        <taxon>Puccinia</taxon>
    </lineage>
</organism>
<evidence type="ECO:0000313" key="2">
    <source>
        <dbReference type="EMBL" id="KAA1092737.1"/>
    </source>
</evidence>
<protein>
    <submittedName>
        <fullName evidence="2">Uncharacterized protein</fullName>
    </submittedName>
</protein>
<gene>
    <name evidence="2" type="ORF">PGT21_012404</name>
</gene>
<proteinExistence type="predicted"/>
<keyword evidence="1" id="KW-0472">Membrane</keyword>
<name>A0A5B0NTV3_PUCGR</name>
<keyword evidence="1" id="KW-0812">Transmembrane</keyword>
<sequence length="175" mass="19726">MENRLFSDNRPAAMSLMRGAGFVILLRIMLILLMIHLIPSARLANVVGPQQCTNGFVLASYHSDSVSCKTSQNVIYDCRVSKCFATSDTSQHGKPYSEFVFEKCHRIDASDHPTKSTSTIHPAEFYPTYNEKNWLEIHGSPPLQPGRRRYQCFTSEAQKLNTNRPWCVGCSLPPT</sequence>
<keyword evidence="1" id="KW-1133">Transmembrane helix</keyword>
<reference evidence="2 3" key="1">
    <citation type="submission" date="2019-05" db="EMBL/GenBank/DDBJ databases">
        <title>Emergence of the Ug99 lineage of the wheat stem rust pathogen through somatic hybridization.</title>
        <authorList>
            <person name="Li F."/>
            <person name="Upadhyaya N.M."/>
            <person name="Sperschneider J."/>
            <person name="Matny O."/>
            <person name="Nguyen-Phuc H."/>
            <person name="Mago R."/>
            <person name="Raley C."/>
            <person name="Miller M.E."/>
            <person name="Silverstein K.A.T."/>
            <person name="Henningsen E."/>
            <person name="Hirsch C.D."/>
            <person name="Visser B."/>
            <person name="Pretorius Z.A."/>
            <person name="Steffenson B.J."/>
            <person name="Schwessinger B."/>
            <person name="Dodds P.N."/>
            <person name="Figueroa M."/>
        </authorList>
    </citation>
    <scope>NUCLEOTIDE SEQUENCE [LARGE SCALE GENOMIC DNA]</scope>
    <source>
        <strain evidence="2">21-0</strain>
    </source>
</reference>
<dbReference type="Proteomes" id="UP000324748">
    <property type="component" value="Unassembled WGS sequence"/>
</dbReference>
<keyword evidence="3" id="KW-1185">Reference proteome</keyword>
<evidence type="ECO:0000313" key="3">
    <source>
        <dbReference type="Proteomes" id="UP000324748"/>
    </source>
</evidence>
<dbReference type="AlphaFoldDB" id="A0A5B0NTV3"/>
<accession>A0A5B0NTV3</accession>
<feature type="transmembrane region" description="Helical" evidence="1">
    <location>
        <begin position="20"/>
        <end position="38"/>
    </location>
</feature>
<dbReference type="OrthoDB" id="2499206at2759"/>
<evidence type="ECO:0000256" key="1">
    <source>
        <dbReference type="SAM" id="Phobius"/>
    </source>
</evidence>
<dbReference type="EMBL" id="VSWC01000080">
    <property type="protein sequence ID" value="KAA1092737.1"/>
    <property type="molecule type" value="Genomic_DNA"/>
</dbReference>